<dbReference type="RefSeq" id="WP_227020013.1">
    <property type="nucleotide sequence ID" value="NZ_JAGSND010000018.1"/>
</dbReference>
<gene>
    <name evidence="1" type="ORF">KCX82_18525</name>
</gene>
<reference evidence="1" key="2">
    <citation type="submission" date="2021-04" db="EMBL/GenBank/DDBJ databases">
        <authorList>
            <person name="Liu J."/>
        </authorList>
    </citation>
    <scope>NUCLEOTIDE SEQUENCE</scope>
    <source>
        <strain evidence="1">BAD-6</strain>
    </source>
</reference>
<dbReference type="Proteomes" id="UP000675664">
    <property type="component" value="Unassembled WGS sequence"/>
</dbReference>
<accession>A0A8J7W6B0</accession>
<dbReference type="EMBL" id="JAGSND010000018">
    <property type="protein sequence ID" value="MBR0599883.1"/>
    <property type="molecule type" value="Genomic_DNA"/>
</dbReference>
<protein>
    <submittedName>
        <fullName evidence="1">Uncharacterized protein</fullName>
    </submittedName>
</protein>
<organism evidence="1 2">
    <name type="scientific">Sinanaerobacter chloroacetimidivorans</name>
    <dbReference type="NCBI Taxonomy" id="2818044"/>
    <lineage>
        <taxon>Bacteria</taxon>
        <taxon>Bacillati</taxon>
        <taxon>Bacillota</taxon>
        <taxon>Clostridia</taxon>
        <taxon>Peptostreptococcales</taxon>
        <taxon>Anaerovoracaceae</taxon>
        <taxon>Sinanaerobacter</taxon>
    </lineage>
</organism>
<proteinExistence type="predicted"/>
<reference evidence="1" key="1">
    <citation type="submission" date="2021-04" db="EMBL/GenBank/DDBJ databases">
        <title>Sinoanaerobacter chloroacetimidivorans sp. nov., an obligate anaerobic bacterium isolated from anaerobic sludge.</title>
        <authorList>
            <person name="Bao Y."/>
        </authorList>
    </citation>
    <scope>NUCLEOTIDE SEQUENCE</scope>
    <source>
        <strain evidence="1">BAD-6</strain>
    </source>
</reference>
<evidence type="ECO:0000313" key="1">
    <source>
        <dbReference type="EMBL" id="MBR0599883.1"/>
    </source>
</evidence>
<dbReference type="AlphaFoldDB" id="A0A8J7W6B0"/>
<name>A0A8J7W6B0_9FIRM</name>
<comment type="caution">
    <text evidence="1">The sequence shown here is derived from an EMBL/GenBank/DDBJ whole genome shotgun (WGS) entry which is preliminary data.</text>
</comment>
<evidence type="ECO:0000313" key="2">
    <source>
        <dbReference type="Proteomes" id="UP000675664"/>
    </source>
</evidence>
<sequence>MEQEIIAALVKLIMTDPRFLELMKGEPQKEKEDLILIEKKETYDKLPQDCKAAVYCQEFCQGNHGFLSDEEAVNGKWKNLKLYNPSFNFIAKLALGLADEPILKLFQNQLLEGKGNLELIHVSNLSEIKSESYRNLFLAYLETIKSFGIKVSGAADFRDTRLWEKRALTEKDLLDMEPGIVITVDSKCIVTSLAADLAGRKGIQICRKGEVR</sequence>
<keyword evidence="2" id="KW-1185">Reference proteome</keyword>